<protein>
    <submittedName>
        <fullName evidence="7">Membrane protein</fullName>
    </submittedName>
</protein>
<comment type="subcellular location">
    <subcellularLocation>
        <location evidence="1">Cell membrane</location>
        <topology evidence="1">Multi-pass membrane protein</topology>
    </subcellularLocation>
</comment>
<keyword evidence="5 6" id="KW-0472">Membrane</keyword>
<evidence type="ECO:0000256" key="5">
    <source>
        <dbReference type="ARBA" id="ARBA00023136"/>
    </source>
</evidence>
<feature type="transmembrane region" description="Helical" evidence="6">
    <location>
        <begin position="402"/>
        <end position="430"/>
    </location>
</feature>
<dbReference type="PIRSF" id="PIRSF006060">
    <property type="entry name" value="AA_transporter"/>
    <property type="match status" value="1"/>
</dbReference>
<keyword evidence="4 6" id="KW-1133">Transmembrane helix</keyword>
<dbReference type="PANTHER" id="PTHR42770:SF13">
    <property type="entry name" value="L-METHIONINE_BRANCHED-CHAIN AMINO ACID EXPORTER YJEH"/>
    <property type="match status" value="1"/>
</dbReference>
<feature type="transmembrane region" description="Helical" evidence="6">
    <location>
        <begin position="34"/>
        <end position="62"/>
    </location>
</feature>
<dbReference type="EMBL" id="CP000626">
    <property type="protein sequence ID" value="ABQ18761.1"/>
    <property type="molecule type" value="Genomic_DNA"/>
</dbReference>
<dbReference type="eggNOG" id="COG0531">
    <property type="taxonomic scope" value="Bacteria"/>
</dbReference>
<organism evidence="7 8">
    <name type="scientific">Vibrio cholerae serotype O1 (strain ATCC 39541 / Classical Ogawa 395 / O395)</name>
    <dbReference type="NCBI Taxonomy" id="345073"/>
    <lineage>
        <taxon>Bacteria</taxon>
        <taxon>Pseudomonadati</taxon>
        <taxon>Pseudomonadota</taxon>
        <taxon>Gammaproteobacteria</taxon>
        <taxon>Vibrionales</taxon>
        <taxon>Vibrionaceae</taxon>
        <taxon>Vibrio</taxon>
    </lineage>
</organism>
<evidence type="ECO:0000256" key="2">
    <source>
        <dbReference type="ARBA" id="ARBA00022475"/>
    </source>
</evidence>
<evidence type="ECO:0000256" key="4">
    <source>
        <dbReference type="ARBA" id="ARBA00022989"/>
    </source>
</evidence>
<evidence type="ECO:0000256" key="3">
    <source>
        <dbReference type="ARBA" id="ARBA00022692"/>
    </source>
</evidence>
<evidence type="ECO:0000256" key="6">
    <source>
        <dbReference type="SAM" id="Phobius"/>
    </source>
</evidence>
<dbReference type="InterPro" id="IPR050367">
    <property type="entry name" value="APC_superfamily"/>
</dbReference>
<dbReference type="AlphaFoldDB" id="A0A0H3ADG9"/>
<proteinExistence type="predicted"/>
<dbReference type="Pfam" id="PF13520">
    <property type="entry name" value="AA_permease_2"/>
    <property type="match status" value="1"/>
</dbReference>
<reference evidence="7 8" key="1">
    <citation type="submission" date="2007-03" db="EMBL/GenBank/DDBJ databases">
        <authorList>
            <person name="Heidelberg J."/>
        </authorList>
    </citation>
    <scope>NUCLEOTIDE SEQUENCE [LARGE SCALE GENOMIC DNA]</scope>
    <source>
        <strain evidence="8">ATCC 39541 / Classical Ogawa 395 / O395</strain>
    </source>
</reference>
<dbReference type="GO" id="GO:0005886">
    <property type="term" value="C:plasma membrane"/>
    <property type="evidence" value="ECO:0007669"/>
    <property type="project" value="UniProtKB-SubCell"/>
</dbReference>
<sequence length="440" mass="47884">MSECLFSERPYGMEYAKAQILCRWRKVNQLKKDISLGAGIAQLSTTLMGTGLFMVPAIAAGIAGVFSLWAWLLLFVAICPIALTFAQLGKRYPNAGGTAYFVRQAFNPRLERAVAWLFLSVIPVGVPAAVTLAASFLQALLPAPLANPLLTQTLTILLLVGVNLAGTKSSGRLQTLIALAIFSLVIAFWWRGEVTTQDLVMPALTQEGWVSIGAALAVMFWCFVGIEAFAHMGEEFRNPQRDFPLAILIGSFVAGLTYWACSVVVLKFGAFGTPQFDSGAIPWLSDQLFGTRWAIMISVIGFLACFASLNLYTQSLARMVWAQAREYRPESAIARVSIRGVPAHATLLVGVVLFASCFIGHLTGLDLEFFLKLANGIFVLVYLLAMLAAFKLLTGWSKHLAGLALVLCAGVFLCLGWSMLYALGVFVLLIRPWQARVQTI</sequence>
<dbReference type="PANTHER" id="PTHR42770">
    <property type="entry name" value="AMINO ACID TRANSPORTER-RELATED"/>
    <property type="match status" value="1"/>
</dbReference>
<feature type="transmembrane region" description="Helical" evidence="6">
    <location>
        <begin position="149"/>
        <end position="166"/>
    </location>
</feature>
<feature type="transmembrane region" description="Helical" evidence="6">
    <location>
        <begin position="113"/>
        <end position="137"/>
    </location>
</feature>
<dbReference type="PATRIC" id="fig|345073.21.peg.3600"/>
<dbReference type="Proteomes" id="UP000000249">
    <property type="component" value="Chromosome 2"/>
</dbReference>
<feature type="transmembrane region" description="Helical" evidence="6">
    <location>
        <begin position="293"/>
        <end position="312"/>
    </location>
</feature>
<evidence type="ECO:0000256" key="1">
    <source>
        <dbReference type="ARBA" id="ARBA00004651"/>
    </source>
</evidence>
<keyword evidence="3 6" id="KW-0812">Transmembrane</keyword>
<evidence type="ECO:0000313" key="8">
    <source>
        <dbReference type="Proteomes" id="UP000000249"/>
    </source>
</evidence>
<dbReference type="NCBIfam" id="NF008245">
    <property type="entry name" value="PRK11021.1"/>
    <property type="match status" value="1"/>
</dbReference>
<feature type="transmembrane region" description="Helical" evidence="6">
    <location>
        <begin position="243"/>
        <end position="266"/>
    </location>
</feature>
<dbReference type="Gene3D" id="1.20.1740.10">
    <property type="entry name" value="Amino acid/polyamine transporter I"/>
    <property type="match status" value="1"/>
</dbReference>
<feature type="transmembrane region" description="Helical" evidence="6">
    <location>
        <begin position="173"/>
        <end position="190"/>
    </location>
</feature>
<feature type="transmembrane region" description="Helical" evidence="6">
    <location>
        <begin position="369"/>
        <end position="390"/>
    </location>
</feature>
<gene>
    <name evidence="7" type="ordered locus">VC0395_0390</name>
</gene>
<dbReference type="GO" id="GO:0022857">
    <property type="term" value="F:transmembrane transporter activity"/>
    <property type="evidence" value="ECO:0007669"/>
    <property type="project" value="InterPro"/>
</dbReference>
<dbReference type="InterPro" id="IPR002293">
    <property type="entry name" value="AA/rel_permease1"/>
</dbReference>
<name>A0A0H3ADG9_VIBC3</name>
<dbReference type="KEGG" id="vco:VC0395_0390"/>
<accession>A0A0H3ADG9</accession>
<keyword evidence="2" id="KW-1003">Cell membrane</keyword>
<feature type="transmembrane region" description="Helical" evidence="6">
    <location>
        <begin position="68"/>
        <end position="86"/>
    </location>
</feature>
<feature type="transmembrane region" description="Helical" evidence="6">
    <location>
        <begin position="345"/>
        <end position="363"/>
    </location>
</feature>
<feature type="transmembrane region" description="Helical" evidence="6">
    <location>
        <begin position="210"/>
        <end position="231"/>
    </location>
</feature>
<evidence type="ECO:0000313" key="7">
    <source>
        <dbReference type="EMBL" id="ABQ18761.1"/>
    </source>
</evidence>
<dbReference type="KEGG" id="vcr:VC395_A0871"/>